<dbReference type="InterPro" id="IPR036736">
    <property type="entry name" value="ACP-like_sf"/>
</dbReference>
<evidence type="ECO:0000313" key="18">
    <source>
        <dbReference type="Proteomes" id="UP000075515"/>
    </source>
</evidence>
<keyword evidence="6 9" id="KW-0276">Fatty acid metabolism</keyword>
<evidence type="ECO:0000256" key="2">
    <source>
        <dbReference type="ARBA" id="ARBA00010930"/>
    </source>
</evidence>
<evidence type="ECO:0000256" key="9">
    <source>
        <dbReference type="HAMAP-Rule" id="MF_01217"/>
    </source>
</evidence>
<evidence type="ECO:0000256" key="3">
    <source>
        <dbReference type="ARBA" id="ARBA00022450"/>
    </source>
</evidence>
<reference evidence="13 20" key="2">
    <citation type="submission" date="2015-09" db="EMBL/GenBank/DDBJ databases">
        <title>Sorangium comparison.</title>
        <authorList>
            <person name="Zaburannyi N."/>
            <person name="Bunk B."/>
            <person name="Overmann J."/>
            <person name="Mueller R."/>
        </authorList>
    </citation>
    <scope>NUCLEOTIDE SEQUENCE [LARGE SCALE GENOMIC DNA]</scope>
    <source>
        <strain evidence="13 20">So ce836</strain>
    </source>
</reference>
<dbReference type="EMBL" id="CP012672">
    <property type="protein sequence ID" value="AUX32667.1"/>
    <property type="molecule type" value="Genomic_DNA"/>
</dbReference>
<dbReference type="PANTHER" id="PTHR20863:SF76">
    <property type="entry name" value="CARRIER DOMAIN-CONTAINING PROTEIN"/>
    <property type="match status" value="1"/>
</dbReference>
<dbReference type="PROSITE" id="PS50075">
    <property type="entry name" value="CARRIER"/>
    <property type="match status" value="1"/>
</dbReference>
<dbReference type="Gene3D" id="1.10.1200.10">
    <property type="entry name" value="ACP-like"/>
    <property type="match status" value="1"/>
</dbReference>
<accession>A0A150SPK0</accession>
<dbReference type="Proteomes" id="UP000075502">
    <property type="component" value="Unassembled WGS sequence"/>
</dbReference>
<dbReference type="Proteomes" id="UP000075604">
    <property type="component" value="Unassembled WGS sequence"/>
</dbReference>
<evidence type="ECO:0000313" key="20">
    <source>
        <dbReference type="Proteomes" id="UP000295497"/>
    </source>
</evidence>
<keyword evidence="7 9" id="KW-0443">Lipid metabolism</keyword>
<proteinExistence type="inferred from homology"/>
<keyword evidence="5 9" id="KW-0597">Phosphoprotein</keyword>
<dbReference type="EMBL" id="JEMC01001744">
    <property type="protein sequence ID" value="KYF94376.1"/>
    <property type="molecule type" value="Genomic_DNA"/>
</dbReference>
<evidence type="ECO:0000256" key="7">
    <source>
        <dbReference type="ARBA" id="ARBA00023098"/>
    </source>
</evidence>
<keyword evidence="4 9" id="KW-0444">Lipid biosynthesis</keyword>
<dbReference type="Proteomes" id="UP000295497">
    <property type="component" value="Chromosome"/>
</dbReference>
<evidence type="ECO:0000256" key="8">
    <source>
        <dbReference type="ARBA" id="ARBA00023160"/>
    </source>
</evidence>
<dbReference type="EMBL" id="JELX01001348">
    <property type="protein sequence ID" value="KYF59321.1"/>
    <property type="molecule type" value="Genomic_DNA"/>
</dbReference>
<reference evidence="17 18" key="1">
    <citation type="submission" date="2014-02" db="EMBL/GenBank/DDBJ databases">
        <title>The small core and large imbalanced accessory genome model reveals a collaborative survival strategy of Sorangium cellulosum strains in nature.</title>
        <authorList>
            <person name="Han K."/>
            <person name="Peng R."/>
            <person name="Blom J."/>
            <person name="Li Y.-Z."/>
        </authorList>
    </citation>
    <scope>NUCLEOTIDE SEQUENCE [LARGE SCALE GENOMIC DNA]</scope>
    <source>
        <strain evidence="16 17">So0007-03</strain>
        <strain evidence="15 18">So0149</strain>
        <strain evidence="14 19">So0157-18</strain>
    </source>
</reference>
<comment type="function">
    <text evidence="9 11">Carrier of the growing fatty acid chain in fatty acid biosynthesis.</text>
</comment>
<dbReference type="GO" id="GO:0000035">
    <property type="term" value="F:acyl binding"/>
    <property type="evidence" value="ECO:0007669"/>
    <property type="project" value="TreeGrafter"/>
</dbReference>
<dbReference type="FunFam" id="1.10.1200.10:FF:000003">
    <property type="entry name" value="Acyl carrier protein"/>
    <property type="match status" value="1"/>
</dbReference>
<dbReference type="NCBIfam" id="NF002151">
    <property type="entry name" value="PRK00982.1-5"/>
    <property type="match status" value="1"/>
</dbReference>
<organism evidence="15 18">
    <name type="scientific">Sorangium cellulosum</name>
    <name type="common">Polyangium cellulosum</name>
    <dbReference type="NCBI Taxonomy" id="56"/>
    <lineage>
        <taxon>Bacteria</taxon>
        <taxon>Pseudomonadati</taxon>
        <taxon>Myxococcota</taxon>
        <taxon>Polyangia</taxon>
        <taxon>Polyangiales</taxon>
        <taxon>Polyangiaceae</taxon>
        <taxon>Sorangium</taxon>
    </lineage>
</organism>
<dbReference type="UniPathway" id="UPA00094"/>
<feature type="modified residue" description="O-(pantetheine 4'-phosphoryl)serine" evidence="9">
    <location>
        <position position="40"/>
    </location>
</feature>
<dbReference type="EMBL" id="JEME01002452">
    <property type="protein sequence ID" value="KYG04236.1"/>
    <property type="molecule type" value="Genomic_DNA"/>
</dbReference>
<dbReference type="RefSeq" id="WP_020736512.1">
    <property type="nucleotide sequence ID" value="NZ_CP012672.1"/>
</dbReference>
<dbReference type="NCBIfam" id="NF002149">
    <property type="entry name" value="PRK00982.1-3"/>
    <property type="match status" value="1"/>
</dbReference>
<keyword evidence="8 9" id="KW-0275">Fatty acid biosynthesis</keyword>
<dbReference type="NCBIfam" id="TIGR00517">
    <property type="entry name" value="acyl_carrier"/>
    <property type="match status" value="1"/>
</dbReference>
<comment type="similarity">
    <text evidence="2 9">Belongs to the acyl carrier protein (ACP) family.</text>
</comment>
<dbReference type="NCBIfam" id="NF002148">
    <property type="entry name" value="PRK00982.1-2"/>
    <property type="match status" value="1"/>
</dbReference>
<comment type="PTM">
    <text evidence="11">4'-phosphopantetheine is transferred from CoA to a specific serine of apo-ACP by acpS.</text>
</comment>
<sequence>MAEGRDITAEVKRIIKEQLDVDEKDIKPEASFIDDLGADSLGLVELVLAFEEAFEIDIPDEDTEKIRTVQDAVDYIERNAKK</sequence>
<evidence type="ECO:0000256" key="4">
    <source>
        <dbReference type="ARBA" id="ARBA00022516"/>
    </source>
</evidence>
<protein>
    <recommendedName>
        <fullName evidence="9 10">Acyl carrier protein</fullName>
        <shortName evidence="9">ACP</shortName>
    </recommendedName>
</protein>
<dbReference type="GO" id="GO:0005737">
    <property type="term" value="C:cytoplasm"/>
    <property type="evidence" value="ECO:0007669"/>
    <property type="project" value="UniProtKB-SubCell"/>
</dbReference>
<gene>
    <name evidence="9 13" type="primary">acpP</name>
    <name evidence="14" type="ORF">BE04_36440</name>
    <name evidence="15" type="ORF">BE18_13115</name>
    <name evidence="16" type="ORF">BE21_47870</name>
    <name evidence="13" type="ORF">SOCE836_048120</name>
</gene>
<evidence type="ECO:0000256" key="1">
    <source>
        <dbReference type="ARBA" id="ARBA00005194"/>
    </source>
</evidence>
<evidence type="ECO:0000259" key="12">
    <source>
        <dbReference type="PROSITE" id="PS50075"/>
    </source>
</evidence>
<dbReference type="AlphaFoldDB" id="A0A150SPK0"/>
<evidence type="ECO:0000313" key="14">
    <source>
        <dbReference type="EMBL" id="KYF59321.1"/>
    </source>
</evidence>
<comment type="subcellular location">
    <subcellularLocation>
        <location evidence="9">Cytoplasm</location>
    </subcellularLocation>
</comment>
<dbReference type="InterPro" id="IPR009081">
    <property type="entry name" value="PP-bd_ACP"/>
</dbReference>
<comment type="pathway">
    <text evidence="1 9 11">Lipid metabolism; fatty acid biosynthesis.</text>
</comment>
<evidence type="ECO:0000256" key="10">
    <source>
        <dbReference type="NCBIfam" id="TIGR00517"/>
    </source>
</evidence>
<dbReference type="InterPro" id="IPR003231">
    <property type="entry name" value="ACP"/>
</dbReference>
<evidence type="ECO:0000256" key="11">
    <source>
        <dbReference type="RuleBase" id="RU003545"/>
    </source>
</evidence>
<evidence type="ECO:0000313" key="17">
    <source>
        <dbReference type="Proteomes" id="UP000075502"/>
    </source>
</evidence>
<dbReference type="NCBIfam" id="NF002150">
    <property type="entry name" value="PRK00982.1-4"/>
    <property type="match status" value="1"/>
</dbReference>
<dbReference type="Proteomes" id="UP000075515">
    <property type="component" value="Unassembled WGS sequence"/>
</dbReference>
<keyword evidence="9" id="KW-0963">Cytoplasm</keyword>
<dbReference type="PANTHER" id="PTHR20863">
    <property type="entry name" value="ACYL CARRIER PROTEIN"/>
    <property type="match status" value="1"/>
</dbReference>
<dbReference type="HAMAP" id="MF_01217">
    <property type="entry name" value="Acyl_carrier"/>
    <property type="match status" value="1"/>
</dbReference>
<comment type="PTM">
    <text evidence="9">4'-phosphopantetheine is transferred from CoA to a specific serine of apo-ACP by AcpS. This modification is essential for activity because fatty acids are bound in thioester linkage to the sulfhydryl of the prosthetic group.</text>
</comment>
<keyword evidence="3 9" id="KW-0596">Phosphopantetheine</keyword>
<dbReference type="Pfam" id="PF00550">
    <property type="entry name" value="PP-binding"/>
    <property type="match status" value="1"/>
</dbReference>
<evidence type="ECO:0000313" key="13">
    <source>
        <dbReference type="EMBL" id="AUX32667.1"/>
    </source>
</evidence>
<evidence type="ECO:0000313" key="16">
    <source>
        <dbReference type="EMBL" id="KYG04236.1"/>
    </source>
</evidence>
<evidence type="ECO:0000256" key="5">
    <source>
        <dbReference type="ARBA" id="ARBA00022553"/>
    </source>
</evidence>
<evidence type="ECO:0000313" key="15">
    <source>
        <dbReference type="EMBL" id="KYF94376.1"/>
    </source>
</evidence>
<evidence type="ECO:0000313" key="19">
    <source>
        <dbReference type="Proteomes" id="UP000075604"/>
    </source>
</evidence>
<dbReference type="SUPFAM" id="SSF47336">
    <property type="entry name" value="ACP-like"/>
    <property type="match status" value="1"/>
</dbReference>
<dbReference type="GO" id="GO:0000036">
    <property type="term" value="F:acyl carrier activity"/>
    <property type="evidence" value="ECO:0007669"/>
    <property type="project" value="UniProtKB-UniRule"/>
</dbReference>
<evidence type="ECO:0000256" key="6">
    <source>
        <dbReference type="ARBA" id="ARBA00022832"/>
    </source>
</evidence>
<name>A0A150SPK0_SORCE</name>
<feature type="domain" description="Carrier" evidence="12">
    <location>
        <begin position="5"/>
        <end position="80"/>
    </location>
</feature>